<dbReference type="PaxDb" id="6945-B7P5E9"/>
<dbReference type="AlphaFoldDB" id="B7P5E9"/>
<evidence type="ECO:0000256" key="5">
    <source>
        <dbReference type="ARBA" id="ARBA00022723"/>
    </source>
</evidence>
<evidence type="ECO:0000313" key="11">
    <source>
        <dbReference type="EMBL" id="EEC01821.1"/>
    </source>
</evidence>
<dbReference type="EMBL" id="ABJB010765041">
    <property type="status" value="NOT_ANNOTATED_CDS"/>
    <property type="molecule type" value="Genomic_DNA"/>
</dbReference>
<dbReference type="EMBL" id="DS640379">
    <property type="protein sequence ID" value="EEC01821.1"/>
    <property type="molecule type" value="Genomic_DNA"/>
</dbReference>
<dbReference type="Pfam" id="PF00149">
    <property type="entry name" value="Metallophos"/>
    <property type="match status" value="1"/>
</dbReference>
<keyword evidence="8" id="KW-0472">Membrane</keyword>
<keyword evidence="4" id="KW-0812">Transmembrane</keyword>
<evidence type="ECO:0000256" key="6">
    <source>
        <dbReference type="ARBA" id="ARBA00022801"/>
    </source>
</evidence>
<keyword evidence="5" id="KW-0479">Metal-binding</keyword>
<name>B7P5E9_IXOSC</name>
<dbReference type="FunCoup" id="B7P5E9">
    <property type="interactions" value="665"/>
</dbReference>
<dbReference type="Gene3D" id="3.60.21.10">
    <property type="match status" value="1"/>
</dbReference>
<dbReference type="HOGENOM" id="CLU_047168_0_0_1"/>
<dbReference type="STRING" id="6945.B7P5E9"/>
<comment type="subcellular location">
    <subcellularLocation>
        <location evidence="2">Membrane</location>
        <topology evidence="2">Multi-pass membrane protein</topology>
    </subcellularLocation>
</comment>
<reference evidence="11 13" key="1">
    <citation type="submission" date="2008-03" db="EMBL/GenBank/DDBJ databases">
        <title>Annotation of Ixodes scapularis.</title>
        <authorList>
            <consortium name="Ixodes scapularis Genome Project Consortium"/>
            <person name="Caler E."/>
            <person name="Hannick L.I."/>
            <person name="Bidwell S."/>
            <person name="Joardar V."/>
            <person name="Thiagarajan M."/>
            <person name="Amedeo P."/>
            <person name="Galinsky K.J."/>
            <person name="Schobel S."/>
            <person name="Inman J."/>
            <person name="Hostetler J."/>
            <person name="Miller J."/>
            <person name="Hammond M."/>
            <person name="Megy K."/>
            <person name="Lawson D."/>
            <person name="Kodira C."/>
            <person name="Sutton G."/>
            <person name="Meyer J."/>
            <person name="Hill C.A."/>
            <person name="Birren B."/>
            <person name="Nene V."/>
            <person name="Collins F."/>
            <person name="Alarcon-Chaidez F."/>
            <person name="Wikel S."/>
            <person name="Strausberg R."/>
        </authorList>
    </citation>
    <scope>NUCLEOTIDE SEQUENCE [LARGE SCALE GENOMIC DNA]</scope>
    <source>
        <strain evidence="13">Wikel</strain>
        <strain evidence="11">Wikel colony</strain>
    </source>
</reference>
<evidence type="ECO:0000256" key="9">
    <source>
        <dbReference type="ARBA" id="ARBA00023211"/>
    </source>
</evidence>
<keyword evidence="11" id="KW-0132">Cell division</keyword>
<dbReference type="EnsemblMetazoa" id="ISCW016458-RA">
    <property type="protein sequence ID" value="ISCW016458-PA"/>
    <property type="gene ID" value="ISCW016458"/>
</dbReference>
<keyword evidence="11" id="KW-0131">Cell cycle</keyword>
<keyword evidence="13" id="KW-1185">Reference proteome</keyword>
<keyword evidence="9" id="KW-0464">Manganese</keyword>
<dbReference type="InterPro" id="IPR029052">
    <property type="entry name" value="Metallo-depent_PP-like"/>
</dbReference>
<dbReference type="GO" id="GO:0016020">
    <property type="term" value="C:membrane"/>
    <property type="evidence" value="ECO:0007669"/>
    <property type="project" value="UniProtKB-SubCell"/>
</dbReference>
<proteinExistence type="inferred from homology"/>
<dbReference type="InterPro" id="IPR033308">
    <property type="entry name" value="PGAP5/Cdc1/Ted1"/>
</dbReference>
<dbReference type="GO" id="GO:0051301">
    <property type="term" value="P:cell division"/>
    <property type="evidence" value="ECO:0007669"/>
    <property type="project" value="UniProtKB-KW"/>
</dbReference>
<keyword evidence="11" id="KW-0269">Exonuclease</keyword>
<dbReference type="GO" id="GO:0004527">
    <property type="term" value="F:exonuclease activity"/>
    <property type="evidence" value="ECO:0007669"/>
    <property type="project" value="UniProtKB-KW"/>
</dbReference>
<dbReference type="Proteomes" id="UP000001555">
    <property type="component" value="Unassembled WGS sequence"/>
</dbReference>
<dbReference type="SUPFAM" id="SSF56300">
    <property type="entry name" value="Metallo-dependent phosphatases"/>
    <property type="match status" value="1"/>
</dbReference>
<evidence type="ECO:0000259" key="10">
    <source>
        <dbReference type="Pfam" id="PF00149"/>
    </source>
</evidence>
<evidence type="ECO:0000256" key="1">
    <source>
        <dbReference type="ARBA" id="ARBA00001936"/>
    </source>
</evidence>
<dbReference type="VEuPathDB" id="VectorBase:ISCW016458"/>
<evidence type="ECO:0000256" key="8">
    <source>
        <dbReference type="ARBA" id="ARBA00023136"/>
    </source>
</evidence>
<comment type="cofactor">
    <cofactor evidence="1">
        <name>Mn(2+)</name>
        <dbReference type="ChEBI" id="CHEBI:29035"/>
    </cofactor>
</comment>
<keyword evidence="7" id="KW-1133">Transmembrane helix</keyword>
<dbReference type="OrthoDB" id="9984693at2759"/>
<dbReference type="PANTHER" id="PTHR13315">
    <property type="entry name" value="METALLO PHOSPHOESTERASE RELATED"/>
    <property type="match status" value="1"/>
</dbReference>
<dbReference type="EMBL" id="ABJB010357694">
    <property type="status" value="NOT_ANNOTATED_CDS"/>
    <property type="molecule type" value="Genomic_DNA"/>
</dbReference>
<evidence type="ECO:0000313" key="12">
    <source>
        <dbReference type="EnsemblMetazoa" id="ISCW016458-PA"/>
    </source>
</evidence>
<feature type="domain" description="Calcineurin-like phosphoesterase" evidence="10">
    <location>
        <begin position="7"/>
        <end position="204"/>
    </location>
</feature>
<dbReference type="PANTHER" id="PTHR13315:SF0">
    <property type="entry name" value="METALLOPHOSPHOESTERASE 1"/>
    <property type="match status" value="1"/>
</dbReference>
<reference evidence="12" key="2">
    <citation type="submission" date="2020-05" db="UniProtKB">
        <authorList>
            <consortium name="EnsemblMetazoa"/>
        </authorList>
    </citation>
    <scope>IDENTIFICATION</scope>
    <source>
        <strain evidence="12">wikel</strain>
    </source>
</reference>
<evidence type="ECO:0000256" key="4">
    <source>
        <dbReference type="ARBA" id="ARBA00022692"/>
    </source>
</evidence>
<dbReference type="EMBL" id="ABJB010235883">
    <property type="status" value="NOT_ANNOTATED_CDS"/>
    <property type="molecule type" value="Genomic_DNA"/>
</dbReference>
<accession>B7P5E9</accession>
<evidence type="ECO:0000256" key="3">
    <source>
        <dbReference type="ARBA" id="ARBA00008895"/>
    </source>
</evidence>
<dbReference type="VEuPathDB" id="VectorBase:ISCP_028164"/>
<dbReference type="GO" id="GO:0046872">
    <property type="term" value="F:metal ion binding"/>
    <property type="evidence" value="ECO:0007669"/>
    <property type="project" value="UniProtKB-KW"/>
</dbReference>
<dbReference type="GO" id="GO:0006506">
    <property type="term" value="P:GPI anchor biosynthetic process"/>
    <property type="evidence" value="ECO:0007669"/>
    <property type="project" value="InterPro"/>
</dbReference>
<evidence type="ECO:0000256" key="7">
    <source>
        <dbReference type="ARBA" id="ARBA00022989"/>
    </source>
</evidence>
<keyword evidence="6" id="KW-0378">Hydrolase</keyword>
<feature type="non-terminal residue" evidence="11">
    <location>
        <position position="1"/>
    </location>
</feature>
<organism>
    <name type="scientific">Ixodes scapularis</name>
    <name type="common">Black-legged tick</name>
    <name type="synonym">Deer tick</name>
    <dbReference type="NCBI Taxonomy" id="6945"/>
    <lineage>
        <taxon>Eukaryota</taxon>
        <taxon>Metazoa</taxon>
        <taxon>Ecdysozoa</taxon>
        <taxon>Arthropoda</taxon>
        <taxon>Chelicerata</taxon>
        <taxon>Arachnida</taxon>
        <taxon>Acari</taxon>
        <taxon>Parasitiformes</taxon>
        <taxon>Ixodida</taxon>
        <taxon>Ixodoidea</taxon>
        <taxon>Ixodidae</taxon>
        <taxon>Ixodinae</taxon>
        <taxon>Ixodes</taxon>
    </lineage>
</organism>
<protein>
    <submittedName>
        <fullName evidence="11 12">Cell division control protein/DNA repair exonuclease, putative</fullName>
    </submittedName>
</protein>
<dbReference type="VEuPathDB" id="VectorBase:ISCI016458"/>
<comment type="similarity">
    <text evidence="3">Belongs to the metallophosphoesterase superfamily. MPPE1 family.</text>
</comment>
<sequence>REWQMYRTFQTALTLQNPHVVAFLGDVFDEGQWSSDKQFDTYMERFWELFYIPRGTKMLVVAGNHDIGFHYRMHKSFVDRFDKTFNTSAVHMKTFKGNTFVLINSMAMHMDNCNLCVHAEAQLKDVERRLQLLPSVLQHFPLYRTSDSECSEPDAAPSPDRNEVFREKWDCLSEKATEMAMLFSHWQVLSALQPRAVFTGHTHHGCLTYHRGDIPEWTLPSISWRNKKSPSFTLVRLAGYSYLTAHVFGTQFISLLSAYGGQMK</sequence>
<evidence type="ECO:0000256" key="2">
    <source>
        <dbReference type="ARBA" id="ARBA00004141"/>
    </source>
</evidence>
<dbReference type="InterPro" id="IPR004843">
    <property type="entry name" value="Calcineurin-like_PHP"/>
</dbReference>
<gene>
    <name evidence="11" type="ORF">IscW_ISCW016458</name>
</gene>
<keyword evidence="11" id="KW-0540">Nuclease</keyword>
<evidence type="ECO:0000313" key="13">
    <source>
        <dbReference type="Proteomes" id="UP000001555"/>
    </source>
</evidence>